<keyword evidence="3" id="KW-0804">Transcription</keyword>
<dbReference type="AlphaFoldDB" id="A0A919RFG1"/>
<dbReference type="Proteomes" id="UP000606172">
    <property type="component" value="Unassembled WGS sequence"/>
</dbReference>
<dbReference type="GO" id="GO:0000976">
    <property type="term" value="F:transcription cis-regulatory region binding"/>
    <property type="evidence" value="ECO:0007669"/>
    <property type="project" value="TreeGrafter"/>
</dbReference>
<evidence type="ECO:0000256" key="1">
    <source>
        <dbReference type="ARBA" id="ARBA00023015"/>
    </source>
</evidence>
<dbReference type="EMBL" id="BOOW01000018">
    <property type="protein sequence ID" value="GII92737.1"/>
    <property type="molecule type" value="Genomic_DNA"/>
</dbReference>
<gene>
    <name evidence="5" type="ORF">Ssi02_29680</name>
</gene>
<dbReference type="CDD" id="cd06267">
    <property type="entry name" value="PBP1_LacI_sugar_binding-like"/>
    <property type="match status" value="1"/>
</dbReference>
<keyword evidence="6" id="KW-1185">Reference proteome</keyword>
<dbReference type="SUPFAM" id="SSF53822">
    <property type="entry name" value="Periplasmic binding protein-like I"/>
    <property type="match status" value="1"/>
</dbReference>
<dbReference type="SMART" id="SM00354">
    <property type="entry name" value="HTH_LACI"/>
    <property type="match status" value="1"/>
</dbReference>
<dbReference type="Gene3D" id="1.10.260.40">
    <property type="entry name" value="lambda repressor-like DNA-binding domains"/>
    <property type="match status" value="1"/>
</dbReference>
<dbReference type="SUPFAM" id="SSF47413">
    <property type="entry name" value="lambda repressor-like DNA-binding domains"/>
    <property type="match status" value="1"/>
</dbReference>
<proteinExistence type="predicted"/>
<keyword evidence="2" id="KW-0238">DNA-binding</keyword>
<dbReference type="PANTHER" id="PTHR30146">
    <property type="entry name" value="LACI-RELATED TRANSCRIPTIONAL REPRESSOR"/>
    <property type="match status" value="1"/>
</dbReference>
<dbReference type="GO" id="GO:0003700">
    <property type="term" value="F:DNA-binding transcription factor activity"/>
    <property type="evidence" value="ECO:0007669"/>
    <property type="project" value="TreeGrafter"/>
</dbReference>
<evidence type="ECO:0000313" key="6">
    <source>
        <dbReference type="Proteomes" id="UP000606172"/>
    </source>
</evidence>
<dbReference type="Pfam" id="PF13377">
    <property type="entry name" value="Peripla_BP_3"/>
    <property type="match status" value="1"/>
</dbReference>
<reference evidence="5" key="1">
    <citation type="submission" date="2021-01" db="EMBL/GenBank/DDBJ databases">
        <title>Whole genome shotgun sequence of Sinosporangium siamense NBRC 109515.</title>
        <authorList>
            <person name="Komaki H."/>
            <person name="Tamura T."/>
        </authorList>
    </citation>
    <scope>NUCLEOTIDE SEQUENCE</scope>
    <source>
        <strain evidence="5">NBRC 109515</strain>
    </source>
</reference>
<dbReference type="Pfam" id="PF00356">
    <property type="entry name" value="LacI"/>
    <property type="match status" value="1"/>
</dbReference>
<evidence type="ECO:0000256" key="3">
    <source>
        <dbReference type="ARBA" id="ARBA00023163"/>
    </source>
</evidence>
<dbReference type="InterPro" id="IPR046335">
    <property type="entry name" value="LacI/GalR-like_sensor"/>
</dbReference>
<evidence type="ECO:0000313" key="5">
    <source>
        <dbReference type="EMBL" id="GII92737.1"/>
    </source>
</evidence>
<keyword evidence="1" id="KW-0805">Transcription regulation</keyword>
<dbReference type="InterPro" id="IPR000843">
    <property type="entry name" value="HTH_LacI"/>
</dbReference>
<accession>A0A919RFG1</accession>
<evidence type="ECO:0000256" key="2">
    <source>
        <dbReference type="ARBA" id="ARBA00023125"/>
    </source>
</evidence>
<protein>
    <submittedName>
        <fullName evidence="5">Transcriptional regulator RbsR</fullName>
    </submittedName>
</protein>
<dbReference type="RefSeq" id="WP_204025752.1">
    <property type="nucleotide sequence ID" value="NZ_BOOW01000018.1"/>
</dbReference>
<dbReference type="InterPro" id="IPR010982">
    <property type="entry name" value="Lambda_DNA-bd_dom_sf"/>
</dbReference>
<dbReference type="PANTHER" id="PTHR30146:SF109">
    <property type="entry name" value="HTH-TYPE TRANSCRIPTIONAL REGULATOR GALS"/>
    <property type="match status" value="1"/>
</dbReference>
<sequence length="342" mass="36358">MPPRKRATLREVAKATGLSPAAVSYALRGLQVSDETIERVRRAAAELGYEADPIARALASGRTGMIGLLCGSLEDLWQQSLAVGIGRALLANDKYALILDAAGDPRREQALAARLRDQRVDGLIVQPVDPASPYWAELCESMPVVAVGDALGAVAGAGEVVFDNRAGVTLALRHLRDRGHRRVAVLTPTQASTPDRPADVYVTAEAERLGLDIRVVTAPQSTSAATKVAWELLGEPEGERPQAVFCFADSIAYGVYAAAARRGLRVPDDISVMGYDDHPMSALLTPGLTTVNWDIDGIVRAAVHLVLEAVDADGEGGHRRRVVQAPGLRERGSVRDAAVSRG</sequence>
<dbReference type="PROSITE" id="PS50932">
    <property type="entry name" value="HTH_LACI_2"/>
    <property type="match status" value="1"/>
</dbReference>
<dbReference type="InterPro" id="IPR028082">
    <property type="entry name" value="Peripla_BP_I"/>
</dbReference>
<evidence type="ECO:0000259" key="4">
    <source>
        <dbReference type="PROSITE" id="PS50932"/>
    </source>
</evidence>
<feature type="domain" description="HTH lacI-type" evidence="4">
    <location>
        <begin position="7"/>
        <end position="60"/>
    </location>
</feature>
<comment type="caution">
    <text evidence="5">The sequence shown here is derived from an EMBL/GenBank/DDBJ whole genome shotgun (WGS) entry which is preliminary data.</text>
</comment>
<name>A0A919RFG1_9ACTN</name>
<organism evidence="5 6">
    <name type="scientific">Sinosporangium siamense</name>
    <dbReference type="NCBI Taxonomy" id="1367973"/>
    <lineage>
        <taxon>Bacteria</taxon>
        <taxon>Bacillati</taxon>
        <taxon>Actinomycetota</taxon>
        <taxon>Actinomycetes</taxon>
        <taxon>Streptosporangiales</taxon>
        <taxon>Streptosporangiaceae</taxon>
        <taxon>Sinosporangium</taxon>
    </lineage>
</organism>
<dbReference type="Gene3D" id="3.40.50.2300">
    <property type="match status" value="2"/>
</dbReference>
<dbReference type="CDD" id="cd01392">
    <property type="entry name" value="HTH_LacI"/>
    <property type="match status" value="1"/>
</dbReference>